<comment type="caution">
    <text evidence="1">The sequence shown here is derived from an EMBL/GenBank/DDBJ whole genome shotgun (WGS) entry which is preliminary data.</text>
</comment>
<protein>
    <submittedName>
        <fullName evidence="1">Lipoic acid-binding regulatory protein</fullName>
    </submittedName>
</protein>
<proteinExistence type="predicted"/>
<name>A0ABU1TTT8_9FLAO</name>
<gene>
    <name evidence="1" type="ORF">J2X31_003329</name>
</gene>
<dbReference type="EMBL" id="JAVDVI010000018">
    <property type="protein sequence ID" value="MDR6969299.1"/>
    <property type="molecule type" value="Genomic_DNA"/>
</dbReference>
<keyword evidence="2" id="KW-1185">Reference proteome</keyword>
<sequence length="169" mass="19256">MTNSQSPNPEAFNLSIVATLHPTAESGIFGYTVEVLHSIHSLHRTNAIARQLNSNFSLQADILYEAIQHLLDAKPFSNQQLVRYFTIQQTMEEFHRTLEDSVQASLEVHLPYAVDFMLLGGSTTTYASLSVQSRVNLHQQYETLYWELIQKDRTVEQFISVAQKILTDI</sequence>
<organism evidence="1 2">
    <name type="scientific">Flavobacterium arsenatis</name>
    <dbReference type="NCBI Taxonomy" id="1484332"/>
    <lineage>
        <taxon>Bacteria</taxon>
        <taxon>Pseudomonadati</taxon>
        <taxon>Bacteroidota</taxon>
        <taxon>Flavobacteriia</taxon>
        <taxon>Flavobacteriales</taxon>
        <taxon>Flavobacteriaceae</taxon>
        <taxon>Flavobacterium</taxon>
    </lineage>
</organism>
<evidence type="ECO:0000313" key="2">
    <source>
        <dbReference type="Proteomes" id="UP001255185"/>
    </source>
</evidence>
<evidence type="ECO:0000313" key="1">
    <source>
        <dbReference type="EMBL" id="MDR6969299.1"/>
    </source>
</evidence>
<dbReference type="RefSeq" id="WP_310028196.1">
    <property type="nucleotide sequence ID" value="NZ_JAVDVI010000018.1"/>
</dbReference>
<accession>A0ABU1TTT8</accession>
<dbReference type="Proteomes" id="UP001255185">
    <property type="component" value="Unassembled WGS sequence"/>
</dbReference>
<reference evidence="1 2" key="1">
    <citation type="submission" date="2023-07" db="EMBL/GenBank/DDBJ databases">
        <title>Sorghum-associated microbial communities from plants grown in Nebraska, USA.</title>
        <authorList>
            <person name="Schachtman D."/>
        </authorList>
    </citation>
    <scope>NUCLEOTIDE SEQUENCE [LARGE SCALE GENOMIC DNA]</scope>
    <source>
        <strain evidence="1 2">3773</strain>
    </source>
</reference>